<dbReference type="InterPro" id="IPR029787">
    <property type="entry name" value="Nucleotide_cyclase"/>
</dbReference>
<dbReference type="OrthoDB" id="9812260at2"/>
<dbReference type="SUPFAM" id="SSF55073">
    <property type="entry name" value="Nucleotide cyclase"/>
    <property type="match status" value="1"/>
</dbReference>
<dbReference type="EMBL" id="FNVQ01000007">
    <property type="protein sequence ID" value="SEG86232.1"/>
    <property type="molecule type" value="Genomic_DNA"/>
</dbReference>
<keyword evidence="4" id="KW-0472">Membrane</keyword>
<dbReference type="CDD" id="cd01949">
    <property type="entry name" value="GGDEF"/>
    <property type="match status" value="1"/>
</dbReference>
<evidence type="ECO:0000256" key="1">
    <source>
        <dbReference type="ARBA" id="ARBA00001946"/>
    </source>
</evidence>
<reference evidence="6 7" key="1">
    <citation type="submission" date="2016-10" db="EMBL/GenBank/DDBJ databases">
        <authorList>
            <person name="de Groot N.N."/>
        </authorList>
    </citation>
    <scope>NUCLEOTIDE SEQUENCE [LARGE SCALE GENOMIC DNA]</scope>
    <source>
        <strain evidence="6 7">DSM 22012</strain>
    </source>
</reference>
<evidence type="ECO:0000256" key="2">
    <source>
        <dbReference type="ARBA" id="ARBA00012528"/>
    </source>
</evidence>
<dbReference type="Gene3D" id="6.10.340.10">
    <property type="match status" value="1"/>
</dbReference>
<dbReference type="InterPro" id="IPR043128">
    <property type="entry name" value="Rev_trsase/Diguanyl_cyclase"/>
</dbReference>
<dbReference type="GO" id="GO:1902201">
    <property type="term" value="P:negative regulation of bacterial-type flagellum-dependent cell motility"/>
    <property type="evidence" value="ECO:0007669"/>
    <property type="project" value="TreeGrafter"/>
</dbReference>
<evidence type="ECO:0000259" key="5">
    <source>
        <dbReference type="PROSITE" id="PS50887"/>
    </source>
</evidence>
<evidence type="ECO:0000313" key="6">
    <source>
        <dbReference type="EMBL" id="SEG86232.1"/>
    </source>
</evidence>
<dbReference type="Proteomes" id="UP000236745">
    <property type="component" value="Unassembled WGS sequence"/>
</dbReference>
<name>A0A1H6DLU1_9GAMM</name>
<evidence type="ECO:0000256" key="4">
    <source>
        <dbReference type="SAM" id="Phobius"/>
    </source>
</evidence>
<dbReference type="FunFam" id="3.30.70.270:FF:000001">
    <property type="entry name" value="Diguanylate cyclase domain protein"/>
    <property type="match status" value="1"/>
</dbReference>
<dbReference type="InterPro" id="IPR000160">
    <property type="entry name" value="GGDEF_dom"/>
</dbReference>
<dbReference type="NCBIfam" id="TIGR00254">
    <property type="entry name" value="GGDEF"/>
    <property type="match status" value="1"/>
</dbReference>
<dbReference type="GO" id="GO:0005886">
    <property type="term" value="C:plasma membrane"/>
    <property type="evidence" value="ECO:0007669"/>
    <property type="project" value="TreeGrafter"/>
</dbReference>
<protein>
    <recommendedName>
        <fullName evidence="2">diguanylate cyclase</fullName>
        <ecNumber evidence="2">2.7.7.65</ecNumber>
    </recommendedName>
</protein>
<keyword evidence="7" id="KW-1185">Reference proteome</keyword>
<comment type="catalytic activity">
    <reaction evidence="3">
        <text>2 GTP = 3',3'-c-di-GMP + 2 diphosphate</text>
        <dbReference type="Rhea" id="RHEA:24898"/>
        <dbReference type="ChEBI" id="CHEBI:33019"/>
        <dbReference type="ChEBI" id="CHEBI:37565"/>
        <dbReference type="ChEBI" id="CHEBI:58805"/>
        <dbReference type="EC" id="2.7.7.65"/>
    </reaction>
</comment>
<accession>A0A1H6DLU1</accession>
<dbReference type="SMART" id="SM00267">
    <property type="entry name" value="GGDEF"/>
    <property type="match status" value="1"/>
</dbReference>
<evidence type="ECO:0000256" key="3">
    <source>
        <dbReference type="ARBA" id="ARBA00034247"/>
    </source>
</evidence>
<dbReference type="GO" id="GO:0043709">
    <property type="term" value="P:cell adhesion involved in single-species biofilm formation"/>
    <property type="evidence" value="ECO:0007669"/>
    <property type="project" value="TreeGrafter"/>
</dbReference>
<dbReference type="EC" id="2.7.7.65" evidence="2"/>
<dbReference type="Gene3D" id="3.30.70.270">
    <property type="match status" value="1"/>
</dbReference>
<dbReference type="AlphaFoldDB" id="A0A1H6DLU1"/>
<dbReference type="Pfam" id="PF00990">
    <property type="entry name" value="GGDEF"/>
    <property type="match status" value="1"/>
</dbReference>
<keyword evidence="4" id="KW-1133">Transmembrane helix</keyword>
<dbReference type="RefSeq" id="WP_104005610.1">
    <property type="nucleotide sequence ID" value="NZ_FNVQ01000007.1"/>
</dbReference>
<keyword evidence="4" id="KW-0812">Transmembrane</keyword>
<evidence type="ECO:0000313" key="7">
    <source>
        <dbReference type="Proteomes" id="UP000236745"/>
    </source>
</evidence>
<gene>
    <name evidence="6" type="ORF">SAMN05444390_107152</name>
</gene>
<dbReference type="PROSITE" id="PS50887">
    <property type="entry name" value="GGDEF"/>
    <property type="match status" value="1"/>
</dbReference>
<dbReference type="PANTHER" id="PTHR45138:SF9">
    <property type="entry name" value="DIGUANYLATE CYCLASE DGCM-RELATED"/>
    <property type="match status" value="1"/>
</dbReference>
<feature type="transmembrane region" description="Helical" evidence="4">
    <location>
        <begin position="256"/>
        <end position="275"/>
    </location>
</feature>
<feature type="domain" description="GGDEF" evidence="5">
    <location>
        <begin position="372"/>
        <end position="508"/>
    </location>
</feature>
<sequence length="513" mass="57362">MKLVRQVLLTAILPLAAVLLAGVWLLSSSVDKQEKQIQQEDELLQQVVRARVISLLGSVDAASKILALNREAVLAVRDHNVNILYELGRQYEPLQLSRITYLDLQGRVLSRSDDRYRFGDDLSKRDEISQLLADGVQAGDRVAGLFQQEDGLYYLIARPVLQYQEIPIGIVVSQVKVTPERLKQLVLGTGADIEIQIGGQRFSSIDEPEGAAKETVRRVVPMAFGGRSAGLVVEEAQLLLWPDRGIHSVDSLARQLLVLFVVLLVLLPVLLMWILRRYLRPYAELVEELQQLSVGSVDLGVIRNKLGRDFCDAPEQVGRVAQAISGMAQTLERQMDELEHLAVTDQLTGLKNRRFLTASMQHAMARIYRHGGQMSVLLIDLDEFKRINDRLGHDKGDEHLRSVAGIFRDNCRSSDIIARWGGEEFMLLCPDLELEGAGELAEKLRRLVEAQRSNEVKLIGSEGYVGTLSVGVTQWQPGETTEQLLQRVDRALYRAKQQGRNRVEVCQQVGASA</sequence>
<dbReference type="PANTHER" id="PTHR45138">
    <property type="entry name" value="REGULATORY COMPONENTS OF SENSORY TRANSDUCTION SYSTEM"/>
    <property type="match status" value="1"/>
</dbReference>
<dbReference type="InterPro" id="IPR050469">
    <property type="entry name" value="Diguanylate_Cyclase"/>
</dbReference>
<organism evidence="6 7">
    <name type="scientific">Marinobacterium lutimaris</name>
    <dbReference type="NCBI Taxonomy" id="568106"/>
    <lineage>
        <taxon>Bacteria</taxon>
        <taxon>Pseudomonadati</taxon>
        <taxon>Pseudomonadota</taxon>
        <taxon>Gammaproteobacteria</taxon>
        <taxon>Oceanospirillales</taxon>
        <taxon>Oceanospirillaceae</taxon>
        <taxon>Marinobacterium</taxon>
    </lineage>
</organism>
<dbReference type="GO" id="GO:0052621">
    <property type="term" value="F:diguanylate cyclase activity"/>
    <property type="evidence" value="ECO:0007669"/>
    <property type="project" value="UniProtKB-EC"/>
</dbReference>
<proteinExistence type="predicted"/>
<comment type="cofactor">
    <cofactor evidence="1">
        <name>Mg(2+)</name>
        <dbReference type="ChEBI" id="CHEBI:18420"/>
    </cofactor>
</comment>